<dbReference type="Proteomes" id="UP001652740">
    <property type="component" value="Unplaced"/>
</dbReference>
<evidence type="ECO:0000256" key="1">
    <source>
        <dbReference type="SAM" id="Phobius"/>
    </source>
</evidence>
<keyword evidence="1" id="KW-0812">Transmembrane</keyword>
<evidence type="ECO:0000313" key="2">
    <source>
        <dbReference type="Proteomes" id="UP001652740"/>
    </source>
</evidence>
<keyword evidence="1" id="KW-1133">Transmembrane helix</keyword>
<organism evidence="2 3">
    <name type="scientific">Galleria mellonella</name>
    <name type="common">Greater wax moth</name>
    <dbReference type="NCBI Taxonomy" id="7137"/>
    <lineage>
        <taxon>Eukaryota</taxon>
        <taxon>Metazoa</taxon>
        <taxon>Ecdysozoa</taxon>
        <taxon>Arthropoda</taxon>
        <taxon>Hexapoda</taxon>
        <taxon>Insecta</taxon>
        <taxon>Pterygota</taxon>
        <taxon>Neoptera</taxon>
        <taxon>Endopterygota</taxon>
        <taxon>Lepidoptera</taxon>
        <taxon>Glossata</taxon>
        <taxon>Ditrysia</taxon>
        <taxon>Pyraloidea</taxon>
        <taxon>Pyralidae</taxon>
        <taxon>Galleriinae</taxon>
        <taxon>Galleria</taxon>
    </lineage>
</organism>
<accession>A0ABM3MFN1</accession>
<name>A0ABM3MFN1_GALME</name>
<sequence>MIAEGFDENMTEAVVGGAALAWRLLATLEGGSFLLATSALLAYTARNRLTKRPQPRRRTINTVLITNSDNILGKHLKTQLESRGCAVKTATEDVLDGARSGAVTRVDALVVIGAVPRTECLNGMAEFVSEDVYNNLKTLENLSVMVRPGGCIAWACAGAGADNSAYSVAGAAFDAVVQASLQHVAENSHCESIWIDRSECAERTAQRVTDALLPYTTPNNASKFSIRDIAKTIGKYVCRGLKIIT</sequence>
<proteinExistence type="predicted"/>
<reference evidence="3" key="1">
    <citation type="submission" date="2025-08" db="UniProtKB">
        <authorList>
            <consortium name="RefSeq"/>
        </authorList>
    </citation>
    <scope>IDENTIFICATION</scope>
    <source>
        <tissue evidence="3">Whole larvae</tissue>
    </source>
</reference>
<feature type="transmembrane region" description="Helical" evidence="1">
    <location>
        <begin position="20"/>
        <end position="43"/>
    </location>
</feature>
<evidence type="ECO:0000313" key="3">
    <source>
        <dbReference type="RefSeq" id="XP_052750213.1"/>
    </source>
</evidence>
<dbReference type="GeneID" id="113517806"/>
<protein>
    <submittedName>
        <fullName evidence="3">Uncharacterized protein LOC113517806</fullName>
    </submittedName>
</protein>
<keyword evidence="1" id="KW-0472">Membrane</keyword>
<gene>
    <name evidence="3" type="primary">LOC113517806</name>
</gene>
<dbReference type="RefSeq" id="XP_052750213.1">
    <property type="nucleotide sequence ID" value="XM_052894253.1"/>
</dbReference>
<keyword evidence="2" id="KW-1185">Reference proteome</keyword>